<evidence type="ECO:0000256" key="1">
    <source>
        <dbReference type="ARBA" id="ARBA00023125"/>
    </source>
</evidence>
<dbReference type="GO" id="GO:0015074">
    <property type="term" value="P:DNA integration"/>
    <property type="evidence" value="ECO:0007669"/>
    <property type="project" value="InterPro"/>
</dbReference>
<evidence type="ECO:0000313" key="6">
    <source>
        <dbReference type="Proteomes" id="UP000011623"/>
    </source>
</evidence>
<dbReference type="InterPro" id="IPR013762">
    <property type="entry name" value="Integrase-like_cat_sf"/>
</dbReference>
<keyword evidence="4" id="KW-1133">Transmembrane helix</keyword>
<dbReference type="Gene3D" id="1.10.150.130">
    <property type="match status" value="1"/>
</dbReference>
<name>M0KD69_9EURY</name>
<feature type="transmembrane region" description="Helical" evidence="4">
    <location>
        <begin position="469"/>
        <end position="489"/>
    </location>
</feature>
<dbReference type="GO" id="GO:0003677">
    <property type="term" value="F:DNA binding"/>
    <property type="evidence" value="ECO:0007669"/>
    <property type="project" value="UniProtKB-KW"/>
</dbReference>
<dbReference type="GO" id="GO:0006310">
    <property type="term" value="P:DNA recombination"/>
    <property type="evidence" value="ECO:0007669"/>
    <property type="project" value="UniProtKB-KW"/>
</dbReference>
<sequence>MQTDLDPIAPQKAIEMYLDERKEDATYSTWDTIDRGLRPFSDWSEEVSLENMNELTGRKLRQFKSWCRETTGNGIVSLNGIFGVLRRFLVYCTKIEAVPVGLPPKTPVPNVPDDKDISYAKPSDELVNAVSEYLEVNEPSSRRRVEFEIIKEIASRVGAVRAIDLKDLKLDERVIKFRHRPADSFDIKGTPLKNGSDGERNVNISDELAELIRSYLNSPDRHDVTDKFGREPLLTTPSGRPTVDTIRRDLYKLTRPCEHSNECPHDREIESCEAYHNHHASECPSSHSPHPLRRWSIEYQIDRGVAKELLCDRVDVSVPVLNKHYDTRSKERQQKHRLKTYAKLFEGYGRDAETLTTEELVDVISDDNGMIDPQAVMQLAQSDSADDNTDENPGERENGDDPERNKNQTSLESFGVGPNAFAHPAAVPVVSAVSLGAWIPNRLQRELQDIAPDSEPSPVPDPTRAVKGAAGYSLCIVLLAFNLAMMGLVPA</sequence>
<dbReference type="Gene3D" id="1.10.443.10">
    <property type="entry name" value="Intergrase catalytic core"/>
    <property type="match status" value="1"/>
</dbReference>
<proteinExistence type="predicted"/>
<accession>M0KD69</accession>
<dbReference type="EMBL" id="AOLW01000031">
    <property type="protein sequence ID" value="EMA18773.1"/>
    <property type="molecule type" value="Genomic_DNA"/>
</dbReference>
<feature type="compositionally biased region" description="Basic and acidic residues" evidence="3">
    <location>
        <begin position="393"/>
        <end position="406"/>
    </location>
</feature>
<dbReference type="Proteomes" id="UP000011623">
    <property type="component" value="Unassembled WGS sequence"/>
</dbReference>
<organism evidence="5 6">
    <name type="scientific">Haloarcula amylolytica JCM 13557</name>
    <dbReference type="NCBI Taxonomy" id="1227452"/>
    <lineage>
        <taxon>Archaea</taxon>
        <taxon>Methanobacteriati</taxon>
        <taxon>Methanobacteriota</taxon>
        <taxon>Stenosarchaea group</taxon>
        <taxon>Halobacteria</taxon>
        <taxon>Halobacteriales</taxon>
        <taxon>Haloarculaceae</taxon>
        <taxon>Haloarcula</taxon>
    </lineage>
</organism>
<comment type="caution">
    <text evidence="5">The sequence shown here is derived from an EMBL/GenBank/DDBJ whole genome shotgun (WGS) entry which is preliminary data.</text>
</comment>
<keyword evidence="4" id="KW-0472">Membrane</keyword>
<evidence type="ECO:0000256" key="4">
    <source>
        <dbReference type="SAM" id="Phobius"/>
    </source>
</evidence>
<keyword evidence="1" id="KW-0238">DNA-binding</keyword>
<dbReference type="InterPro" id="IPR011010">
    <property type="entry name" value="DNA_brk_join_enz"/>
</dbReference>
<keyword evidence="4" id="KW-0812">Transmembrane</keyword>
<dbReference type="AlphaFoldDB" id="M0KD69"/>
<evidence type="ECO:0000313" key="5">
    <source>
        <dbReference type="EMBL" id="EMA18773.1"/>
    </source>
</evidence>
<evidence type="ECO:0000256" key="2">
    <source>
        <dbReference type="ARBA" id="ARBA00023172"/>
    </source>
</evidence>
<gene>
    <name evidence="5" type="ORF">C442_14195</name>
</gene>
<dbReference type="SUPFAM" id="SSF56349">
    <property type="entry name" value="DNA breaking-rejoining enzymes"/>
    <property type="match status" value="1"/>
</dbReference>
<dbReference type="PATRIC" id="fig|1227452.3.peg.2831"/>
<evidence type="ECO:0000256" key="3">
    <source>
        <dbReference type="SAM" id="MobiDB-lite"/>
    </source>
</evidence>
<keyword evidence="2" id="KW-0233">DNA recombination</keyword>
<reference evidence="5 6" key="1">
    <citation type="journal article" date="2014" name="PLoS Genet.">
        <title>Phylogenetically driven sequencing of extremely halophilic archaea reveals strategies for static and dynamic osmo-response.</title>
        <authorList>
            <person name="Becker E.A."/>
            <person name="Seitzer P.M."/>
            <person name="Tritt A."/>
            <person name="Larsen D."/>
            <person name="Krusor M."/>
            <person name="Yao A.I."/>
            <person name="Wu D."/>
            <person name="Madern D."/>
            <person name="Eisen J.A."/>
            <person name="Darling A.E."/>
            <person name="Facciotti M.T."/>
        </authorList>
    </citation>
    <scope>NUCLEOTIDE SEQUENCE [LARGE SCALE GENOMIC DNA]</scope>
    <source>
        <strain evidence="5 6">JCM 13557</strain>
    </source>
</reference>
<protein>
    <submittedName>
        <fullName evidence="5">Phage integrase/site-specific recombinase</fullName>
    </submittedName>
</protein>
<keyword evidence="6" id="KW-1185">Reference proteome</keyword>
<feature type="region of interest" description="Disordered" evidence="3">
    <location>
        <begin position="381"/>
        <end position="417"/>
    </location>
</feature>
<dbReference type="InterPro" id="IPR010998">
    <property type="entry name" value="Integrase_recombinase_N"/>
</dbReference>